<name>A0A8R2C560_BOMMO</name>
<dbReference type="PANTHER" id="PTHR23259">
    <property type="entry name" value="RIDDLE"/>
    <property type="match status" value="1"/>
</dbReference>
<evidence type="ECO:0000256" key="2">
    <source>
        <dbReference type="ARBA" id="ARBA00023157"/>
    </source>
</evidence>
<dbReference type="Proteomes" id="UP000005204">
    <property type="component" value="Unassembled WGS sequence"/>
</dbReference>
<organism evidence="5 6">
    <name type="scientific">Bombyx mori</name>
    <name type="common">Silk moth</name>
    <dbReference type="NCBI Taxonomy" id="7091"/>
    <lineage>
        <taxon>Eukaryota</taxon>
        <taxon>Metazoa</taxon>
        <taxon>Ecdysozoa</taxon>
        <taxon>Arthropoda</taxon>
        <taxon>Hexapoda</taxon>
        <taxon>Insecta</taxon>
        <taxon>Pterygota</taxon>
        <taxon>Neoptera</taxon>
        <taxon>Endopterygota</taxon>
        <taxon>Lepidoptera</taxon>
        <taxon>Glossata</taxon>
        <taxon>Ditrysia</taxon>
        <taxon>Bombycoidea</taxon>
        <taxon>Bombycidae</taxon>
        <taxon>Bombycinae</taxon>
        <taxon>Bombyx</taxon>
    </lineage>
</organism>
<evidence type="ECO:0000259" key="4">
    <source>
        <dbReference type="Pfam" id="PF01826"/>
    </source>
</evidence>
<protein>
    <recommendedName>
        <fullName evidence="4">TIL domain-containing protein</fullName>
    </recommendedName>
</protein>
<evidence type="ECO:0000256" key="3">
    <source>
        <dbReference type="SAM" id="SignalP"/>
    </source>
</evidence>
<dbReference type="EnsemblMetazoa" id="XM_012688868.3">
    <property type="protein sequence ID" value="XP_012544322.2"/>
    <property type="gene ID" value="LOC101738792"/>
</dbReference>
<reference evidence="5" key="2">
    <citation type="submission" date="2022-06" db="UniProtKB">
        <authorList>
            <consortium name="EnsemblMetazoa"/>
        </authorList>
    </citation>
    <scope>IDENTIFICATION</scope>
    <source>
        <strain evidence="5">p50T (Dazao)</strain>
    </source>
</reference>
<feature type="domain" description="TIL" evidence="4">
    <location>
        <begin position="27"/>
        <end position="77"/>
    </location>
</feature>
<reference evidence="6" key="1">
    <citation type="journal article" date="2008" name="Insect Biochem. Mol. Biol.">
        <title>The genome of a lepidopteran model insect, the silkworm Bombyx mori.</title>
        <authorList>
            <consortium name="International Silkworm Genome Consortium"/>
        </authorList>
    </citation>
    <scope>NUCLEOTIDE SEQUENCE [LARGE SCALE GENOMIC DNA]</scope>
    <source>
        <strain evidence="6">p50T</strain>
    </source>
</reference>
<dbReference type="PANTHER" id="PTHR23259:SF70">
    <property type="entry name" value="ACCESSORY GLAND PROTEIN ACP62F-RELATED"/>
    <property type="match status" value="1"/>
</dbReference>
<evidence type="ECO:0000313" key="5">
    <source>
        <dbReference type="EnsemblMetazoa" id="XP_012544322.2"/>
    </source>
</evidence>
<evidence type="ECO:0000256" key="1">
    <source>
        <dbReference type="ARBA" id="ARBA00022690"/>
    </source>
</evidence>
<feature type="domain" description="TIL" evidence="4">
    <location>
        <begin position="98"/>
        <end position="149"/>
    </location>
</feature>
<dbReference type="InterPro" id="IPR036084">
    <property type="entry name" value="Ser_inhib-like_sf"/>
</dbReference>
<dbReference type="SUPFAM" id="SSF57567">
    <property type="entry name" value="Serine protease inhibitors"/>
    <property type="match status" value="5"/>
</dbReference>
<keyword evidence="2" id="KW-1015">Disulfide bond</keyword>
<feature type="domain" description="TIL" evidence="4">
    <location>
        <begin position="300"/>
        <end position="350"/>
    </location>
</feature>
<dbReference type="Gene3D" id="2.10.25.10">
    <property type="entry name" value="Laminin"/>
    <property type="match status" value="5"/>
</dbReference>
<feature type="signal peptide" evidence="3">
    <location>
        <begin position="1"/>
        <end position="21"/>
    </location>
</feature>
<dbReference type="InterPro" id="IPR051368">
    <property type="entry name" value="SerProtInhib-TIL_Domain"/>
</dbReference>
<proteinExistence type="predicted"/>
<dbReference type="InterPro" id="IPR002919">
    <property type="entry name" value="TIL_dom"/>
</dbReference>
<feature type="domain" description="TIL" evidence="4">
    <location>
        <begin position="239"/>
        <end position="291"/>
    </location>
</feature>
<dbReference type="AlphaFoldDB" id="A0A8R2C560"/>
<keyword evidence="3" id="KW-0732">Signal</keyword>
<feature type="domain" description="TIL" evidence="4">
    <location>
        <begin position="171"/>
        <end position="222"/>
    </location>
</feature>
<keyword evidence="1" id="KW-0646">Protease inhibitor</keyword>
<sequence length="361" mass="40053">MSSKSIFICLSLCYIVNEVYGQVASLCRANERFLECGCRKTCRNPAPNCRAMCITGCFCEEGQVNNDNGVCVNLADCPQAASAYKLQTTEPRFDGGKCPQNEEYKFCEPCNRTCENPFPVCPAQCARGCFCKDGLVRDKDGKCVELEQCSNLKHLKLGENYKQPIPSRVNCGPYQVYKKCGTCDKTCSNPNPVCNQACQRGCFCQEGYVKSVHGSCVKQEDCPDAQVAFGVRDLSVEDCGSGEEYLSCGWCEPSCSEPTPSCPPGVCTRGCLCRPPLIRHKSGRCIHEKDCLAQNCLDPNEEYVCRYGCEPSCDSRPCTMRPRRCSLGCYCKPGLVRHNHTKRCIKREHCSSIDTIKKTVN</sequence>
<evidence type="ECO:0000313" key="6">
    <source>
        <dbReference type="Proteomes" id="UP000005204"/>
    </source>
</evidence>
<feature type="chain" id="PRO_5035787084" description="TIL domain-containing protein" evidence="3">
    <location>
        <begin position="22"/>
        <end position="361"/>
    </location>
</feature>
<dbReference type="CDD" id="cd19941">
    <property type="entry name" value="TIL"/>
    <property type="match status" value="5"/>
</dbReference>
<dbReference type="GO" id="GO:0030414">
    <property type="term" value="F:peptidase inhibitor activity"/>
    <property type="evidence" value="ECO:0007669"/>
    <property type="project" value="UniProtKB-KW"/>
</dbReference>
<keyword evidence="6" id="KW-1185">Reference proteome</keyword>
<dbReference type="Pfam" id="PF01826">
    <property type="entry name" value="TIL"/>
    <property type="match status" value="5"/>
</dbReference>
<accession>A0A8R2C560</accession>